<dbReference type="GO" id="GO:0006313">
    <property type="term" value="P:DNA transposition"/>
    <property type="evidence" value="ECO:0007669"/>
    <property type="project" value="InterPro"/>
</dbReference>
<dbReference type="Proteomes" id="UP000095401">
    <property type="component" value="Chromosome"/>
</dbReference>
<dbReference type="InterPro" id="IPR002525">
    <property type="entry name" value="Transp_IS110-like_N"/>
</dbReference>
<dbReference type="GO" id="GO:0003677">
    <property type="term" value="F:DNA binding"/>
    <property type="evidence" value="ECO:0007669"/>
    <property type="project" value="InterPro"/>
</dbReference>
<feature type="domain" description="Transposase IS116/IS110/IS902 C-terminal" evidence="3">
    <location>
        <begin position="201"/>
        <end position="283"/>
    </location>
</feature>
<evidence type="ECO:0000256" key="1">
    <source>
        <dbReference type="SAM" id="Coils"/>
    </source>
</evidence>
<proteinExistence type="predicted"/>
<feature type="coiled-coil region" evidence="1">
    <location>
        <begin position="129"/>
        <end position="156"/>
    </location>
</feature>
<protein>
    <submittedName>
        <fullName evidence="4">IS110 family transposase</fullName>
    </submittedName>
</protein>
<evidence type="ECO:0000259" key="2">
    <source>
        <dbReference type="Pfam" id="PF01548"/>
    </source>
</evidence>
<dbReference type="PANTHER" id="PTHR33055">
    <property type="entry name" value="TRANSPOSASE FOR INSERTION SEQUENCE ELEMENT IS1111A"/>
    <property type="match status" value="1"/>
</dbReference>
<dbReference type="Pfam" id="PF01548">
    <property type="entry name" value="DEDD_Tnp_IS110"/>
    <property type="match status" value="1"/>
</dbReference>
<dbReference type="GO" id="GO:0004803">
    <property type="term" value="F:transposase activity"/>
    <property type="evidence" value="ECO:0007669"/>
    <property type="project" value="InterPro"/>
</dbReference>
<reference evidence="5" key="1">
    <citation type="submission" date="2016-09" db="EMBL/GenBank/DDBJ databases">
        <title>Acidihalobacter prosperus F5.</title>
        <authorList>
            <person name="Khaleque H.N."/>
            <person name="Ramsay J.P."/>
            <person name="Kaksonen A.H."/>
            <person name="Boxall N.J."/>
            <person name="Watkin E.L.J."/>
        </authorList>
    </citation>
    <scope>NUCLEOTIDE SEQUENCE [LARGE SCALE GENOMIC DNA]</scope>
    <source>
        <strain evidence="5">F5</strain>
    </source>
</reference>
<dbReference type="PANTHER" id="PTHR33055:SF3">
    <property type="entry name" value="PUTATIVE TRANSPOSASE FOR IS117-RELATED"/>
    <property type="match status" value="1"/>
</dbReference>
<dbReference type="NCBIfam" id="NF033542">
    <property type="entry name" value="transpos_IS110"/>
    <property type="match status" value="1"/>
</dbReference>
<gene>
    <name evidence="4" type="ORF">BI364_15915</name>
</gene>
<keyword evidence="1" id="KW-0175">Coiled coil</keyword>
<dbReference type="KEGG" id="aprs:BI364_15915"/>
<feature type="domain" description="Transposase IS110-like N-terminal" evidence="2">
    <location>
        <begin position="9"/>
        <end position="157"/>
    </location>
</feature>
<accession>A0A1D8IS43</accession>
<dbReference type="AlphaFoldDB" id="A0A1D8IS43"/>
<dbReference type="EMBL" id="CP017415">
    <property type="protein sequence ID" value="AOU99223.1"/>
    <property type="molecule type" value="Genomic_DNA"/>
</dbReference>
<dbReference type="InterPro" id="IPR003346">
    <property type="entry name" value="Transposase_20"/>
</dbReference>
<evidence type="ECO:0000313" key="5">
    <source>
        <dbReference type="Proteomes" id="UP000095401"/>
    </source>
</evidence>
<organism evidence="4 5">
    <name type="scientific">Acidihalobacter yilgarnensis</name>
    <dbReference type="NCBI Taxonomy" id="2819280"/>
    <lineage>
        <taxon>Bacteria</taxon>
        <taxon>Pseudomonadati</taxon>
        <taxon>Pseudomonadota</taxon>
        <taxon>Gammaproteobacteria</taxon>
        <taxon>Chromatiales</taxon>
        <taxon>Ectothiorhodospiraceae</taxon>
        <taxon>Acidihalobacter</taxon>
    </lineage>
</organism>
<evidence type="ECO:0000259" key="3">
    <source>
        <dbReference type="Pfam" id="PF02371"/>
    </source>
</evidence>
<name>A0A1D8IS43_9GAMM</name>
<dbReference type="Pfam" id="PF02371">
    <property type="entry name" value="Transposase_20"/>
    <property type="match status" value="1"/>
</dbReference>
<evidence type="ECO:0000313" key="4">
    <source>
        <dbReference type="EMBL" id="AOU99223.1"/>
    </source>
</evidence>
<keyword evidence="5" id="KW-1185">Reference proteome</keyword>
<dbReference type="InterPro" id="IPR047650">
    <property type="entry name" value="Transpos_IS110"/>
</dbReference>
<sequence>MDKMNEHAVGIDVSKKKLDICVISSEKYKTKVLSNTAAGHAELLRWLAGRQLPVATPIVLEATGPYSEAVAIALADAGWAVSVVNPARVTGFAQSELSRNKTDQADAKLLAKFAQRAALAIWKPPSREVRELRALVDRLQALIDMRQQELNRLEALAQGLPSNVTDMVHEHVAWLDEQIRKLQDAIDDHIDGNPALREDAQLMQSIPGIGKRSTAQFLAYIGDTRRFKSAKALAAFIGLSPKQKQSGASVRGRTTISRAGHAAARRALYMPGLVAKRHNPVIIALAKRLESKGLAPKAIIGASMRKLVHLIYGVIKSGRPFQAGIPLRGLEIQEGI</sequence>